<reference evidence="1 4" key="2">
    <citation type="submission" date="2020-08" db="EMBL/GenBank/DDBJ databases">
        <title>Genomic Encyclopedia of Type Strains, Phase IV (KMG-IV): sequencing the most valuable type-strain genomes for metagenomic binning, comparative biology and taxonomic classification.</title>
        <authorList>
            <person name="Goeker M."/>
        </authorList>
    </citation>
    <scope>NUCLEOTIDE SEQUENCE [LARGE SCALE GENOMIC DNA]</scope>
    <source>
        <strain evidence="1 4">DSM 12027</strain>
    </source>
</reference>
<proteinExistence type="predicted"/>
<accession>A0A5C4XLU2</accession>
<dbReference type="Proteomes" id="UP000629870">
    <property type="component" value="Unassembled WGS sequence"/>
</dbReference>
<dbReference type="EMBL" id="JACHEW010000041">
    <property type="protein sequence ID" value="MBB6018755.1"/>
    <property type="molecule type" value="Genomic_DNA"/>
</dbReference>
<evidence type="ECO:0000313" key="2">
    <source>
        <dbReference type="EMBL" id="TNM64372.1"/>
    </source>
</evidence>
<dbReference type="AlphaFoldDB" id="A0A5C4XLU2"/>
<evidence type="ECO:0000313" key="1">
    <source>
        <dbReference type="EMBL" id="MBB6018755.1"/>
    </source>
</evidence>
<dbReference type="PANTHER" id="PTHR47515:SF1">
    <property type="entry name" value="BLR2054 PROTEIN"/>
    <property type="match status" value="1"/>
</dbReference>
<dbReference type="SUPFAM" id="SSF53098">
    <property type="entry name" value="Ribonuclease H-like"/>
    <property type="match status" value="1"/>
</dbReference>
<sequence length="64" mass="7118">MNCVSDALEGGKRFRALTLIGTWTRECLAVHVDFSIKGERVVEVVQEVSRHRGVPARIQVDNPA</sequence>
<evidence type="ECO:0000313" key="4">
    <source>
        <dbReference type="Proteomes" id="UP000629870"/>
    </source>
</evidence>
<dbReference type="PANTHER" id="PTHR47515">
    <property type="entry name" value="LOW CALCIUM RESPONSE LOCUS PROTEIN T"/>
    <property type="match status" value="1"/>
</dbReference>
<dbReference type="EMBL" id="VDMO01000041">
    <property type="protein sequence ID" value="TNM64372.1"/>
    <property type="molecule type" value="Genomic_DNA"/>
</dbReference>
<organism evidence="2 3">
    <name type="scientific">Deinococcus radiopugnans ATCC 19172</name>
    <dbReference type="NCBI Taxonomy" id="585398"/>
    <lineage>
        <taxon>Bacteria</taxon>
        <taxon>Thermotogati</taxon>
        <taxon>Deinococcota</taxon>
        <taxon>Deinococci</taxon>
        <taxon>Deinococcales</taxon>
        <taxon>Deinococcaceae</taxon>
        <taxon>Deinococcus</taxon>
    </lineage>
</organism>
<evidence type="ECO:0000313" key="3">
    <source>
        <dbReference type="Proteomes" id="UP000313988"/>
    </source>
</evidence>
<reference evidence="2 3" key="1">
    <citation type="submission" date="2019-06" db="EMBL/GenBank/DDBJ databases">
        <title>Genome sequence of Deinococcus radiopugnans ATCC 19172.</title>
        <authorList>
            <person name="Maclea K.S."/>
            <person name="Maynard C.R."/>
        </authorList>
    </citation>
    <scope>NUCLEOTIDE SEQUENCE [LARGE SCALE GENOMIC DNA]</scope>
    <source>
        <strain evidence="2 3">ATCC 19172</strain>
    </source>
</reference>
<dbReference type="OrthoDB" id="1495855at2"/>
<dbReference type="RefSeq" id="WP_139404899.1">
    <property type="nucleotide sequence ID" value="NZ_JACHEW010000041.1"/>
</dbReference>
<name>A0A5C4XLU2_9DEIO</name>
<dbReference type="InterPro" id="IPR012337">
    <property type="entry name" value="RNaseH-like_sf"/>
</dbReference>
<keyword evidence="4" id="KW-1185">Reference proteome</keyword>
<dbReference type="Proteomes" id="UP000313988">
    <property type="component" value="Unassembled WGS sequence"/>
</dbReference>
<comment type="caution">
    <text evidence="2">The sequence shown here is derived from an EMBL/GenBank/DDBJ whole genome shotgun (WGS) entry which is preliminary data.</text>
</comment>
<protein>
    <submittedName>
        <fullName evidence="1">Transposase InsO family protein</fullName>
    </submittedName>
</protein>
<gene>
    <name evidence="2" type="ORF">FHR04_19740</name>
    <name evidence="1" type="ORF">HNQ04_004036</name>
</gene>